<feature type="binding site" evidence="12">
    <location>
        <position position="369"/>
    </location>
    <ligand>
        <name>[4Fe-4S] cluster</name>
        <dbReference type="ChEBI" id="CHEBI:49883"/>
    </ligand>
</feature>
<dbReference type="Pfam" id="PF00330">
    <property type="entry name" value="Aconitase"/>
    <property type="match status" value="1"/>
</dbReference>
<dbReference type="GO" id="GO:0009098">
    <property type="term" value="P:L-leucine biosynthetic process"/>
    <property type="evidence" value="ECO:0007669"/>
    <property type="project" value="UniProtKB-UniRule"/>
</dbReference>
<dbReference type="InterPro" id="IPR001030">
    <property type="entry name" value="Acoase/IPM_deHydtase_lsu_aba"/>
</dbReference>
<dbReference type="CDD" id="cd01583">
    <property type="entry name" value="IPMI"/>
    <property type="match status" value="1"/>
</dbReference>
<evidence type="ECO:0000256" key="2">
    <source>
        <dbReference type="ARBA" id="ARBA00002695"/>
    </source>
</evidence>
<proteinExistence type="inferred from homology"/>
<dbReference type="UniPathway" id="UPA00048">
    <property type="reaction ID" value="UER00071"/>
</dbReference>
<dbReference type="HAMAP" id="MF_01026">
    <property type="entry name" value="LeuC_type1"/>
    <property type="match status" value="1"/>
</dbReference>
<dbReference type="NCBIfam" id="NF009116">
    <property type="entry name" value="PRK12466.1"/>
    <property type="match status" value="1"/>
</dbReference>
<evidence type="ECO:0000256" key="3">
    <source>
        <dbReference type="ARBA" id="ARBA00004729"/>
    </source>
</evidence>
<comment type="caution">
    <text evidence="15">The sequence shown here is derived from an EMBL/GenBank/DDBJ whole genome shotgun (WGS) entry which is preliminary data.</text>
</comment>
<evidence type="ECO:0000313" key="15">
    <source>
        <dbReference type="EMBL" id="NYG98904.1"/>
    </source>
</evidence>
<gene>
    <name evidence="12" type="primary">leuC</name>
    <name evidence="15" type="ORF">BJ979_001530</name>
</gene>
<protein>
    <recommendedName>
        <fullName evidence="12">3-isopropylmalate dehydratase large subunit</fullName>
        <ecNumber evidence="12">4.2.1.33</ecNumber>
    </recommendedName>
    <alternativeName>
        <fullName evidence="12">Alpha-IPM isomerase</fullName>
        <shortName evidence="12">IPMI</shortName>
    </alternativeName>
    <alternativeName>
        <fullName evidence="12">Isopropylmalate isomerase</fullName>
    </alternativeName>
</protein>
<evidence type="ECO:0000256" key="11">
    <source>
        <dbReference type="ARBA" id="ARBA00023304"/>
    </source>
</evidence>
<feature type="region of interest" description="Disordered" evidence="13">
    <location>
        <begin position="1"/>
        <end position="24"/>
    </location>
</feature>
<dbReference type="Proteomes" id="UP000553888">
    <property type="component" value="Unassembled WGS sequence"/>
</dbReference>
<dbReference type="EC" id="4.2.1.33" evidence="12"/>
<feature type="domain" description="Aconitase/3-isopropylmalate dehydratase large subunit alpha/beta/alpha" evidence="14">
    <location>
        <begin position="28"/>
        <end position="479"/>
    </location>
</feature>
<evidence type="ECO:0000313" key="16">
    <source>
        <dbReference type="Proteomes" id="UP000553888"/>
    </source>
</evidence>
<organism evidence="15 16">
    <name type="scientific">Schumannella luteola</name>
    <dbReference type="NCBI Taxonomy" id="472059"/>
    <lineage>
        <taxon>Bacteria</taxon>
        <taxon>Bacillati</taxon>
        <taxon>Actinomycetota</taxon>
        <taxon>Actinomycetes</taxon>
        <taxon>Micrococcales</taxon>
        <taxon>Microbacteriaceae</taxon>
        <taxon>Schumannella</taxon>
    </lineage>
</organism>
<evidence type="ECO:0000256" key="10">
    <source>
        <dbReference type="ARBA" id="ARBA00023239"/>
    </source>
</evidence>
<comment type="subunit">
    <text evidence="12">Heterodimer of LeuC and LeuD.</text>
</comment>
<keyword evidence="9 12" id="KW-0411">Iron-sulfur</keyword>
<evidence type="ECO:0000259" key="14">
    <source>
        <dbReference type="Pfam" id="PF00330"/>
    </source>
</evidence>
<keyword evidence="5 12" id="KW-0004">4Fe-4S</keyword>
<dbReference type="Gene3D" id="3.30.499.10">
    <property type="entry name" value="Aconitase, domain 3"/>
    <property type="match status" value="2"/>
</dbReference>
<dbReference type="GO" id="GO:0003861">
    <property type="term" value="F:3-isopropylmalate dehydratase activity"/>
    <property type="evidence" value="ECO:0007669"/>
    <property type="project" value="UniProtKB-UniRule"/>
</dbReference>
<dbReference type="InterPro" id="IPR050067">
    <property type="entry name" value="IPM_dehydratase_rel_enz"/>
</dbReference>
<dbReference type="NCBIfam" id="TIGR00170">
    <property type="entry name" value="leuC"/>
    <property type="match status" value="1"/>
</dbReference>
<comment type="cofactor">
    <cofactor evidence="12">
        <name>[4Fe-4S] cluster</name>
        <dbReference type="ChEBI" id="CHEBI:49883"/>
    </cofactor>
    <text evidence="12">Binds 1 [4Fe-4S] cluster per subunit.</text>
</comment>
<sequence length="507" mass="54014">MSTETPSAERSAAETAGTADRGPRTLAEKVWADHVVVDGENGEPDLIYIDLHLVHEVTSPQAFDGLRQAGRQLRRPDLTIATEDHNTPTLAIDRPIADPTSRIQIETLRKNAEEFGVRIHSLGDVEQGIVHVVGPQLGLTMPGITVVCGDSHTSTHGAFGAMAFGIGTSEVEHVMATQTLPLKPFKTMAITVEGELRPGVTAKDIILAVIAKIGTGGGQGYVLEYRGSAIRSLSMDGRMTICNMSIEAGARAGMVAPDQTTYDYLKGRAHAPEGQDWDDAVAYWETLKTDDDAVFDAEVFLDANELEPFVTWGTNPGQGVSLSEPVPDPAQIAEPNARAAAERALEYMDLEAGTPMKDIRVDAVFMGSCTNSRIEDLRAFASIIQGQKKADGVRVMVVPGSARVRLEAEAEGIDKIVEAFGAEWRFAGCSMCLGMNPDQLAPGERCASTSNRNFEGRQGKGGRTHLVSPLVAAATAIRGTLSSPWDLAQDGGDAVSPVAPSTEEVAV</sequence>
<evidence type="ECO:0000256" key="8">
    <source>
        <dbReference type="ARBA" id="ARBA00023004"/>
    </source>
</evidence>
<dbReference type="RefSeq" id="WP_179566764.1">
    <property type="nucleotide sequence ID" value="NZ_JACBZY010000001.1"/>
</dbReference>
<dbReference type="InterPro" id="IPR018136">
    <property type="entry name" value="Aconitase_4Fe-4S_BS"/>
</dbReference>
<reference evidence="15 16" key="1">
    <citation type="submission" date="2020-07" db="EMBL/GenBank/DDBJ databases">
        <title>Sequencing the genomes of 1000 actinobacteria strains.</title>
        <authorList>
            <person name="Klenk H.-P."/>
        </authorList>
    </citation>
    <scope>NUCLEOTIDE SEQUENCE [LARGE SCALE GENOMIC DNA]</scope>
    <source>
        <strain evidence="15 16">DSM 23141</strain>
    </source>
</reference>
<accession>A0A852YC90</accession>
<dbReference type="PANTHER" id="PTHR43822:SF9">
    <property type="entry name" value="3-ISOPROPYLMALATE DEHYDRATASE"/>
    <property type="match status" value="1"/>
</dbReference>
<dbReference type="FunFam" id="3.30.499.10:FF:000007">
    <property type="entry name" value="3-isopropylmalate dehydratase large subunit"/>
    <property type="match status" value="1"/>
</dbReference>
<dbReference type="SUPFAM" id="SSF53732">
    <property type="entry name" value="Aconitase iron-sulfur domain"/>
    <property type="match status" value="1"/>
</dbReference>
<keyword evidence="8 12" id="KW-0408">Iron</keyword>
<dbReference type="EMBL" id="JACBZY010000001">
    <property type="protein sequence ID" value="NYG98904.1"/>
    <property type="molecule type" value="Genomic_DNA"/>
</dbReference>
<feature type="binding site" evidence="12">
    <location>
        <position position="432"/>
    </location>
    <ligand>
        <name>[4Fe-4S] cluster</name>
        <dbReference type="ChEBI" id="CHEBI:49883"/>
    </ligand>
</feature>
<keyword evidence="7 12" id="KW-0479">Metal-binding</keyword>
<dbReference type="InterPro" id="IPR036008">
    <property type="entry name" value="Aconitase_4Fe-4S_dom"/>
</dbReference>
<feature type="region of interest" description="Disordered" evidence="13">
    <location>
        <begin position="488"/>
        <end position="507"/>
    </location>
</feature>
<dbReference type="UniPathway" id="UPA00946"/>
<dbReference type="PANTHER" id="PTHR43822">
    <property type="entry name" value="HOMOACONITASE, MITOCHONDRIAL-RELATED"/>
    <property type="match status" value="1"/>
</dbReference>
<dbReference type="GO" id="GO:0046872">
    <property type="term" value="F:metal ion binding"/>
    <property type="evidence" value="ECO:0007669"/>
    <property type="project" value="UniProtKB-KW"/>
</dbReference>
<name>A0A852YC90_9MICO</name>
<evidence type="ECO:0000256" key="12">
    <source>
        <dbReference type="HAMAP-Rule" id="MF_01026"/>
    </source>
</evidence>
<keyword evidence="10 12" id="KW-0456">Lyase</keyword>
<evidence type="ECO:0000256" key="7">
    <source>
        <dbReference type="ARBA" id="ARBA00022723"/>
    </source>
</evidence>
<dbReference type="AlphaFoldDB" id="A0A852YC90"/>
<keyword evidence="4 12" id="KW-0432">Leucine biosynthesis</keyword>
<dbReference type="GO" id="GO:0051539">
    <property type="term" value="F:4 iron, 4 sulfur cluster binding"/>
    <property type="evidence" value="ECO:0007669"/>
    <property type="project" value="UniProtKB-KW"/>
</dbReference>
<keyword evidence="6 12" id="KW-0028">Amino-acid biosynthesis</keyword>
<dbReference type="InterPro" id="IPR015931">
    <property type="entry name" value="Acnase/IPM_dHydase_lsu_aba_1/3"/>
</dbReference>
<dbReference type="InterPro" id="IPR004430">
    <property type="entry name" value="3-IsopropMal_deHydase_lsu"/>
</dbReference>
<evidence type="ECO:0000256" key="4">
    <source>
        <dbReference type="ARBA" id="ARBA00022430"/>
    </source>
</evidence>
<dbReference type="NCBIfam" id="NF004016">
    <property type="entry name" value="PRK05478.1"/>
    <property type="match status" value="1"/>
</dbReference>
<comment type="similarity">
    <text evidence="12">Belongs to the aconitase/IPM isomerase family. LeuC type 1 subfamily.</text>
</comment>
<dbReference type="InterPro" id="IPR033941">
    <property type="entry name" value="IPMI_cat"/>
</dbReference>
<dbReference type="PRINTS" id="PR00415">
    <property type="entry name" value="ACONITASE"/>
</dbReference>
<comment type="function">
    <text evidence="2 12">Catalyzes the isomerization between 2-isopropylmalate and 3-isopropylmalate, via the formation of 2-isopropylmaleate.</text>
</comment>
<comment type="pathway">
    <text evidence="3 12">Amino-acid biosynthesis; L-leucine biosynthesis; L-leucine from 3-methyl-2-oxobutanoate: step 2/4.</text>
</comment>
<keyword evidence="11 12" id="KW-0100">Branched-chain amino acid biosynthesis</keyword>
<evidence type="ECO:0000256" key="9">
    <source>
        <dbReference type="ARBA" id="ARBA00023014"/>
    </source>
</evidence>
<evidence type="ECO:0000256" key="6">
    <source>
        <dbReference type="ARBA" id="ARBA00022605"/>
    </source>
</evidence>
<keyword evidence="16" id="KW-1185">Reference proteome</keyword>
<evidence type="ECO:0000256" key="13">
    <source>
        <dbReference type="SAM" id="MobiDB-lite"/>
    </source>
</evidence>
<dbReference type="PROSITE" id="PS01244">
    <property type="entry name" value="ACONITASE_2"/>
    <property type="match status" value="1"/>
</dbReference>
<comment type="catalytic activity">
    <reaction evidence="1 12">
        <text>(2R,3S)-3-isopropylmalate = (2S)-2-isopropylmalate</text>
        <dbReference type="Rhea" id="RHEA:32287"/>
        <dbReference type="ChEBI" id="CHEBI:1178"/>
        <dbReference type="ChEBI" id="CHEBI:35121"/>
        <dbReference type="EC" id="4.2.1.33"/>
    </reaction>
</comment>
<evidence type="ECO:0000256" key="5">
    <source>
        <dbReference type="ARBA" id="ARBA00022485"/>
    </source>
</evidence>
<evidence type="ECO:0000256" key="1">
    <source>
        <dbReference type="ARBA" id="ARBA00000491"/>
    </source>
</evidence>
<feature type="binding site" evidence="12">
    <location>
        <position position="429"/>
    </location>
    <ligand>
        <name>[4Fe-4S] cluster</name>
        <dbReference type="ChEBI" id="CHEBI:49883"/>
    </ligand>
</feature>